<dbReference type="Gene3D" id="3.30.428.70">
    <property type="match status" value="1"/>
</dbReference>
<dbReference type="PANTHER" id="PTHR38420">
    <property type="entry name" value="AP-4-A PHOSPHORYLASE II"/>
    <property type="match status" value="1"/>
</dbReference>
<reference evidence="5 6" key="1">
    <citation type="submission" date="2016-07" db="EMBL/GenBank/DDBJ databases">
        <title>Pervasive Adenine N6-methylation of Active Genes in Fungi.</title>
        <authorList>
            <consortium name="DOE Joint Genome Institute"/>
            <person name="Mondo S.J."/>
            <person name="Dannebaum R.O."/>
            <person name="Kuo R.C."/>
            <person name="Labutti K."/>
            <person name="Haridas S."/>
            <person name="Kuo A."/>
            <person name="Salamov A."/>
            <person name="Ahrendt S.R."/>
            <person name="Lipzen A."/>
            <person name="Sullivan W."/>
            <person name="Andreopoulos W.B."/>
            <person name="Clum A."/>
            <person name="Lindquist E."/>
            <person name="Daum C."/>
            <person name="Ramamoorthy G.K."/>
            <person name="Gryganskyi A."/>
            <person name="Culley D."/>
            <person name="Magnuson J.K."/>
            <person name="James T.Y."/>
            <person name="O'Malley M.A."/>
            <person name="Stajich J.E."/>
            <person name="Spatafora J.W."/>
            <person name="Visel A."/>
            <person name="Grigoriev I.V."/>
        </authorList>
    </citation>
    <scope>NUCLEOTIDE SEQUENCE [LARGE SCALE GENOMIC DNA]</scope>
    <source>
        <strain evidence="5 6">62-1032</strain>
    </source>
</reference>
<gene>
    <name evidence="5" type="ORF">BCR35DRAFT_321400</name>
</gene>
<proteinExistence type="predicted"/>
<dbReference type="GO" id="GO:0005524">
    <property type="term" value="F:ATP binding"/>
    <property type="evidence" value="ECO:0007669"/>
    <property type="project" value="InterPro"/>
</dbReference>
<accession>A0A1Y2F8G7</accession>
<dbReference type="Proteomes" id="UP000193467">
    <property type="component" value="Unassembled WGS sequence"/>
</dbReference>
<dbReference type="PANTHER" id="PTHR38420:SF1">
    <property type="entry name" value="PUTATIVE (AFU_ORTHOLOGUE AFUA_5G14690)-RELATED"/>
    <property type="match status" value="1"/>
</dbReference>
<protein>
    <submittedName>
        <fullName evidence="5">HIT-like domain-containing protein</fullName>
    </submittedName>
</protein>
<dbReference type="GO" id="GO:0003877">
    <property type="term" value="F:ATP:ADP adenylyltransferase activity"/>
    <property type="evidence" value="ECO:0007669"/>
    <property type="project" value="InterPro"/>
</dbReference>
<dbReference type="STRING" id="106004.A0A1Y2F8G7"/>
<evidence type="ECO:0000313" key="6">
    <source>
        <dbReference type="Proteomes" id="UP000193467"/>
    </source>
</evidence>
<comment type="caution">
    <text evidence="5">The sequence shown here is derived from an EMBL/GenBank/DDBJ whole genome shotgun (WGS) entry which is preliminary data.</text>
</comment>
<dbReference type="InParanoid" id="A0A1Y2F8G7"/>
<evidence type="ECO:0000259" key="3">
    <source>
        <dbReference type="Pfam" id="PF09830"/>
    </source>
</evidence>
<dbReference type="EMBL" id="MCGR01000025">
    <property type="protein sequence ID" value="ORY80200.1"/>
    <property type="molecule type" value="Genomic_DNA"/>
</dbReference>
<evidence type="ECO:0000256" key="2">
    <source>
        <dbReference type="SAM" id="MobiDB-lite"/>
    </source>
</evidence>
<feature type="active site" description="Nucleophile" evidence="1">
    <location>
        <position position="167"/>
    </location>
</feature>
<name>A0A1Y2F8G7_9BASI</name>
<dbReference type="InterPro" id="IPR036265">
    <property type="entry name" value="HIT-like_sf"/>
</dbReference>
<dbReference type="Pfam" id="PF19327">
    <property type="entry name" value="Ap4A_phos_N"/>
    <property type="match status" value="1"/>
</dbReference>
<evidence type="ECO:0000259" key="4">
    <source>
        <dbReference type="Pfam" id="PF19327"/>
    </source>
</evidence>
<feature type="domain" description="ATP adenylyltransferase C-terminal" evidence="3">
    <location>
        <begin position="200"/>
        <end position="319"/>
    </location>
</feature>
<keyword evidence="6" id="KW-1185">Reference proteome</keyword>
<evidence type="ECO:0000256" key="1">
    <source>
        <dbReference type="PIRSR" id="PIRSR000846-1"/>
    </source>
</evidence>
<dbReference type="AlphaFoldDB" id="A0A1Y2F8G7"/>
<feature type="region of interest" description="Disordered" evidence="2">
    <location>
        <begin position="322"/>
        <end position="352"/>
    </location>
</feature>
<organism evidence="5 6">
    <name type="scientific">Leucosporidium creatinivorum</name>
    <dbReference type="NCBI Taxonomy" id="106004"/>
    <lineage>
        <taxon>Eukaryota</taxon>
        <taxon>Fungi</taxon>
        <taxon>Dikarya</taxon>
        <taxon>Basidiomycota</taxon>
        <taxon>Pucciniomycotina</taxon>
        <taxon>Microbotryomycetes</taxon>
        <taxon>Leucosporidiales</taxon>
        <taxon>Leucosporidium</taxon>
    </lineage>
</organism>
<dbReference type="InterPro" id="IPR045759">
    <property type="entry name" value="Ap4A_phos1/2_N"/>
</dbReference>
<dbReference type="SUPFAM" id="SSF54197">
    <property type="entry name" value="HIT-like"/>
    <property type="match status" value="1"/>
</dbReference>
<dbReference type="Pfam" id="PF09830">
    <property type="entry name" value="ATP_transf"/>
    <property type="match status" value="1"/>
</dbReference>
<dbReference type="PIRSF" id="PIRSF000846">
    <property type="entry name" value="ATP_adenylyltr"/>
    <property type="match status" value="1"/>
</dbReference>
<dbReference type="InterPro" id="IPR009163">
    <property type="entry name" value="Ap4A_phos1/2"/>
</dbReference>
<dbReference type="InterPro" id="IPR043171">
    <property type="entry name" value="Ap4A_phos1/2-like"/>
</dbReference>
<sequence>MSSTPFTGLGTKVKAAYTKAVQSGAVRFTESEIEEADDEETGIPFEIRFAPALQKKPTAVKEEPADKSARPDPFAPPYVEDLYVTEDTLVEEGETVGEDFVVLLNKFCVTPRHFLLVTKEFKPQTSPLSPLELIAAWQIVKQLGAREKHLAFFNSGELSGASQPHKHIQFIPLSNGIAPFDNFINSNKPQNPKAPFQLPLPYANFTTLLAPPPGQDLSMYFASTFLALLDLMIDHLRRTSLSTPDAPAIRLSSLSYNVILTESYLHIVPRTAECYETDDGTKVSINALGFAGMVLVKDQKSLEKIKEVGVLKVLSGVAYRPVAPGESSEEVQDAQQDPVEEEQKVVEAAPVE</sequence>
<dbReference type="GO" id="GO:0009117">
    <property type="term" value="P:nucleotide metabolic process"/>
    <property type="evidence" value="ECO:0007669"/>
    <property type="project" value="InterPro"/>
</dbReference>
<feature type="domain" description="Ap4A phosphorylase 1/2 N-terminal" evidence="4">
    <location>
        <begin position="9"/>
        <end position="174"/>
    </location>
</feature>
<dbReference type="OrthoDB" id="10267950at2759"/>
<evidence type="ECO:0000313" key="5">
    <source>
        <dbReference type="EMBL" id="ORY80200.1"/>
    </source>
</evidence>
<dbReference type="InterPro" id="IPR019200">
    <property type="entry name" value="ATP_adenylylTrfase_C"/>
</dbReference>